<dbReference type="PANTHER" id="PTHR23503:SF127">
    <property type="entry name" value="FI08437P-RELATED"/>
    <property type="match status" value="1"/>
</dbReference>
<dbReference type="PROSITE" id="PS00217">
    <property type="entry name" value="SUGAR_TRANSPORT_2"/>
    <property type="match status" value="1"/>
</dbReference>
<feature type="region of interest" description="Disordered" evidence="5">
    <location>
        <begin position="138"/>
        <end position="166"/>
    </location>
</feature>
<evidence type="ECO:0000256" key="5">
    <source>
        <dbReference type="SAM" id="MobiDB-lite"/>
    </source>
</evidence>
<feature type="transmembrane region" description="Helical" evidence="6">
    <location>
        <begin position="549"/>
        <end position="573"/>
    </location>
</feature>
<evidence type="ECO:0000256" key="1">
    <source>
        <dbReference type="ARBA" id="ARBA00004141"/>
    </source>
</evidence>
<proteinExistence type="predicted"/>
<dbReference type="NCBIfam" id="TIGR00879">
    <property type="entry name" value="SP"/>
    <property type="match status" value="1"/>
</dbReference>
<evidence type="ECO:0000256" key="6">
    <source>
        <dbReference type="SAM" id="Phobius"/>
    </source>
</evidence>
<dbReference type="InterPro" id="IPR005829">
    <property type="entry name" value="Sugar_transporter_CS"/>
</dbReference>
<feature type="region of interest" description="Disordered" evidence="5">
    <location>
        <begin position="1"/>
        <end position="23"/>
    </location>
</feature>
<feature type="transmembrane region" description="Helical" evidence="6">
    <location>
        <begin position="362"/>
        <end position="383"/>
    </location>
</feature>
<dbReference type="PANTHER" id="PTHR23503">
    <property type="entry name" value="SOLUTE CARRIER FAMILY 2"/>
    <property type="match status" value="1"/>
</dbReference>
<sequence>MEQCRNERAGKTEDRRVNPPTSGIKSNLQVYNDWEDSIHDYFWTRASRAAWRPCLCVYYGVRSRLRSPPCRINTTEPLQNFSVRRSGIGDGRAKTTGKIANSVPPCETRACAVASPTIDLRALRRTRLELTTPLKTKASAFPPQRTSDHCVRTGKKPAKMPKSSSSFYTSNMSIASELGLERAKDFVKGSLKALNIGGSTEHRITPECELPILKSSGSENSLGQERERIEGWTPMLVLTGVATTVGCSVPVGYNIGVMNTPAAIIKEFCNATVFSTYGTYLSEPQMNILWSVIVSIFLIGGVTGSLTGGWVADRFGRQVSGAACRLASTLQIGAVVMNGVLSLFAALLFMTCRLANSVEMLLLARLIIGLASGLTTCTIPMYLTEIAPLSIRGAMGVLCPLGLTVGVIFAQVLGLKQVLGQENTWPYLLGLYAVLILVSSLALPFLPESPKYLYIVKGQEERGVRELTRLRGLAPEQLQDELEDMRQANKAELEAGSSWTFGSVLHARTLRLPLLLVCALQAGQQFSGINAVFYYSMTIFENAGLSHDGAQYASIGAGGVNLLVAIIAIPLVNRCGRRPLALWSCFTAAICLVLLCFCITYIVSVCFRCIGHGSGFAGVIARALLVSGRVAQSELLCLGIGLCSPANTTVIVRVDY</sequence>
<feature type="compositionally biased region" description="Basic and acidic residues" evidence="5">
    <location>
        <begin position="1"/>
        <end position="17"/>
    </location>
</feature>
<evidence type="ECO:0000313" key="9">
    <source>
        <dbReference type="Proteomes" id="UP001159363"/>
    </source>
</evidence>
<reference evidence="8 9" key="1">
    <citation type="submission" date="2023-02" db="EMBL/GenBank/DDBJ databases">
        <title>LHISI_Scaffold_Assembly.</title>
        <authorList>
            <person name="Stuart O.P."/>
            <person name="Cleave R."/>
            <person name="Magrath M.J.L."/>
            <person name="Mikheyev A.S."/>
        </authorList>
    </citation>
    <scope>NUCLEOTIDE SEQUENCE [LARGE SCALE GENOMIC DNA]</scope>
    <source>
        <strain evidence="8">Daus_M_001</strain>
        <tissue evidence="8">Leg muscle</tissue>
    </source>
</reference>
<keyword evidence="9" id="KW-1185">Reference proteome</keyword>
<evidence type="ECO:0000313" key="8">
    <source>
        <dbReference type="EMBL" id="KAJ8878368.1"/>
    </source>
</evidence>
<dbReference type="Proteomes" id="UP001159363">
    <property type="component" value="Chromosome 6"/>
</dbReference>
<feature type="transmembrane region" description="Helical" evidence="6">
    <location>
        <begin position="288"/>
        <end position="311"/>
    </location>
</feature>
<feature type="transmembrane region" description="Helical" evidence="6">
    <location>
        <begin position="580"/>
        <end position="603"/>
    </location>
</feature>
<evidence type="ECO:0000256" key="2">
    <source>
        <dbReference type="ARBA" id="ARBA00022692"/>
    </source>
</evidence>
<dbReference type="InterPro" id="IPR020846">
    <property type="entry name" value="MFS_dom"/>
</dbReference>
<protein>
    <recommendedName>
        <fullName evidence="7">Major facilitator superfamily (MFS) profile domain-containing protein</fullName>
    </recommendedName>
</protein>
<dbReference type="InterPro" id="IPR045263">
    <property type="entry name" value="GLUT"/>
</dbReference>
<dbReference type="InterPro" id="IPR003663">
    <property type="entry name" value="Sugar/inositol_transpt"/>
</dbReference>
<dbReference type="SUPFAM" id="SSF103473">
    <property type="entry name" value="MFS general substrate transporter"/>
    <property type="match status" value="1"/>
</dbReference>
<dbReference type="EMBL" id="JARBHB010000007">
    <property type="protein sequence ID" value="KAJ8878368.1"/>
    <property type="molecule type" value="Genomic_DNA"/>
</dbReference>
<dbReference type="InterPro" id="IPR005828">
    <property type="entry name" value="MFS_sugar_transport-like"/>
</dbReference>
<evidence type="ECO:0000259" key="7">
    <source>
        <dbReference type="PROSITE" id="PS50850"/>
    </source>
</evidence>
<feature type="transmembrane region" description="Helical" evidence="6">
    <location>
        <begin position="332"/>
        <end position="350"/>
    </location>
</feature>
<dbReference type="Pfam" id="PF00083">
    <property type="entry name" value="Sugar_tr"/>
    <property type="match status" value="1"/>
</dbReference>
<organism evidence="8 9">
    <name type="scientific">Dryococelus australis</name>
    <dbReference type="NCBI Taxonomy" id="614101"/>
    <lineage>
        <taxon>Eukaryota</taxon>
        <taxon>Metazoa</taxon>
        <taxon>Ecdysozoa</taxon>
        <taxon>Arthropoda</taxon>
        <taxon>Hexapoda</taxon>
        <taxon>Insecta</taxon>
        <taxon>Pterygota</taxon>
        <taxon>Neoptera</taxon>
        <taxon>Polyneoptera</taxon>
        <taxon>Phasmatodea</taxon>
        <taxon>Verophasmatodea</taxon>
        <taxon>Anareolatae</taxon>
        <taxon>Phasmatidae</taxon>
        <taxon>Eurycanthinae</taxon>
        <taxon>Dryococelus</taxon>
    </lineage>
</organism>
<feature type="transmembrane region" description="Helical" evidence="6">
    <location>
        <begin position="395"/>
        <end position="413"/>
    </location>
</feature>
<comment type="subcellular location">
    <subcellularLocation>
        <location evidence="1">Membrane</location>
        <topology evidence="1">Multi-pass membrane protein</topology>
    </subcellularLocation>
</comment>
<keyword evidence="4 6" id="KW-0472">Membrane</keyword>
<evidence type="ECO:0000256" key="3">
    <source>
        <dbReference type="ARBA" id="ARBA00022989"/>
    </source>
</evidence>
<feature type="domain" description="Major facilitator superfamily (MFS) profile" evidence="7">
    <location>
        <begin position="240"/>
        <end position="656"/>
    </location>
</feature>
<gene>
    <name evidence="8" type="ORF">PR048_018945</name>
</gene>
<evidence type="ECO:0000256" key="4">
    <source>
        <dbReference type="ARBA" id="ARBA00023136"/>
    </source>
</evidence>
<name>A0ABQ9H238_9NEOP</name>
<comment type="caution">
    <text evidence="8">The sequence shown here is derived from an EMBL/GenBank/DDBJ whole genome shotgun (WGS) entry which is preliminary data.</text>
</comment>
<dbReference type="PRINTS" id="PR00171">
    <property type="entry name" value="SUGRTRNSPORT"/>
</dbReference>
<keyword evidence="2 6" id="KW-0812">Transmembrane</keyword>
<dbReference type="PROSITE" id="PS50850">
    <property type="entry name" value="MFS"/>
    <property type="match status" value="1"/>
</dbReference>
<dbReference type="Gene3D" id="1.20.1250.20">
    <property type="entry name" value="MFS general substrate transporter like domains"/>
    <property type="match status" value="1"/>
</dbReference>
<accession>A0ABQ9H238</accession>
<keyword evidence="3 6" id="KW-1133">Transmembrane helix</keyword>
<dbReference type="InterPro" id="IPR036259">
    <property type="entry name" value="MFS_trans_sf"/>
</dbReference>
<feature type="transmembrane region" description="Helical" evidence="6">
    <location>
        <begin position="425"/>
        <end position="446"/>
    </location>
</feature>